<dbReference type="PROSITE" id="PS50093">
    <property type="entry name" value="PKD"/>
    <property type="match status" value="1"/>
</dbReference>
<dbReference type="SMART" id="SM00089">
    <property type="entry name" value="PKD"/>
    <property type="match status" value="1"/>
</dbReference>
<dbReference type="InterPro" id="IPR045474">
    <property type="entry name" value="GEVED"/>
</dbReference>
<dbReference type="RefSeq" id="WP_216713527.1">
    <property type="nucleotide sequence ID" value="NZ_JACVEL010000002.1"/>
</dbReference>
<keyword evidence="6" id="KW-1185">Reference proteome</keyword>
<dbReference type="InterPro" id="IPR000601">
    <property type="entry name" value="PKD_dom"/>
</dbReference>
<dbReference type="InterPro" id="IPR043504">
    <property type="entry name" value="Peptidase_S1_PA_chymotrypsin"/>
</dbReference>
<evidence type="ECO:0000256" key="1">
    <source>
        <dbReference type="ARBA" id="ARBA00022729"/>
    </source>
</evidence>
<organism evidence="5 6">
    <name type="scientific">Taishania pollutisoli</name>
    <dbReference type="NCBI Taxonomy" id="2766479"/>
    <lineage>
        <taxon>Bacteria</taxon>
        <taxon>Pseudomonadati</taxon>
        <taxon>Bacteroidota</taxon>
        <taxon>Flavobacteriia</taxon>
        <taxon>Flavobacteriales</taxon>
        <taxon>Crocinitomicaceae</taxon>
        <taxon>Taishania</taxon>
    </lineage>
</organism>
<dbReference type="Pfam" id="PF20009">
    <property type="entry name" value="GEVED"/>
    <property type="match status" value="1"/>
</dbReference>
<dbReference type="InterPro" id="IPR001254">
    <property type="entry name" value="Trypsin_dom"/>
</dbReference>
<comment type="caution">
    <text evidence="5">The sequence shown here is derived from an EMBL/GenBank/DDBJ whole genome shotgun (WGS) entry which is preliminary data.</text>
</comment>
<sequence>MKKVITHVLIGVLLLSLPSVSKGQSQVSEVNNFQKDVPVLAFQQPDLTLVHAEDIQRDNKGQMYRIGTGIGVNITPQNSGLWSTNANGDKVWRLKVKYPGAQALSFMFSKFYLFGNSRIDVYGTNGKKLHLTYTAKDVLEHGQQNMSLCVGDYMMIELVEPAGTPASILEMDQIIYNYRGVTHSTEKDFGDSESCEVNVNCSEGNNWQDEKRGVARILVFIGTQAGWCSGSLVNNVRQDCTPYFLTAMHCADGATTSNYNNWRFYFNYEASGCTNPGSEGSLASGYITGCVKIAGSEDASNIVRSDFLLLHLGTMANASSTITTLKNKNVYWNGWDANNTASANGVGIHHPAGDIKKISTYTSTVQSVSYGGVNPNTHWMLTWAVTANGRGVTEGGSSGSPLFNNNGGDSRIVGTLSGGSSACTVNGAGQGTGPTQPDLYGKVSYHWTSSGTTNATRLKPWLDPDNTGALVLSGSSDPCASTPGAPNANFVANQTNVTPGTTVSFTDQTTGSPTSWSWSVTPGSGWAYAGGTSAASQNPQITFNTVGSYTVALTATNATGSDTETKTNYIIVATVSGPCAATSTNCDEYIAQVQLNTINNSTACNNYTDYSSISTTLVKGQQYTISVIPGVIGGQVGDAYTNDQIAAWIDFNGDGDFVDAGEQIGMGTIGSGYNGSFTFTVPAGATTGSVRMRVRIIFPGTSMPTIQPCGTNTDGEVEDYRINLTATAGVDDVALNALLTLYPNPASDNVTIDFNSAIQQATIRILDVTGKEVLATANTNVETVTLNIAALSAGIYQIVIDTEQGKVVRRINKQ</sequence>
<dbReference type="SUPFAM" id="SSF49299">
    <property type="entry name" value="PKD domain"/>
    <property type="match status" value="1"/>
</dbReference>
<dbReference type="InterPro" id="IPR035986">
    <property type="entry name" value="PKD_dom_sf"/>
</dbReference>
<dbReference type="Gene3D" id="2.60.40.3080">
    <property type="match status" value="1"/>
</dbReference>
<gene>
    <name evidence="5" type="ORF">H9Y05_03575</name>
</gene>
<feature type="domain" description="Peptidase S1" evidence="4">
    <location>
        <begin position="228"/>
        <end position="467"/>
    </location>
</feature>
<keyword evidence="1 2" id="KW-0732">Signal</keyword>
<dbReference type="InterPro" id="IPR026444">
    <property type="entry name" value="Secre_tail"/>
</dbReference>
<dbReference type="SUPFAM" id="SSF50494">
    <property type="entry name" value="Trypsin-like serine proteases"/>
    <property type="match status" value="1"/>
</dbReference>
<dbReference type="PROSITE" id="PS50240">
    <property type="entry name" value="TRYPSIN_DOM"/>
    <property type="match status" value="1"/>
</dbReference>
<reference evidence="5" key="1">
    <citation type="submission" date="2020-09" db="EMBL/GenBank/DDBJ databases">
        <title>Taishania pollutisoli gen. nov., sp. nov., Isolated from Tetrabromobisphenol A-Contaminated Soil.</title>
        <authorList>
            <person name="Chen Q."/>
        </authorList>
    </citation>
    <scope>NUCLEOTIDE SEQUENCE</scope>
    <source>
        <strain evidence="5">CZZ-1</strain>
    </source>
</reference>
<dbReference type="GO" id="GO:0006508">
    <property type="term" value="P:proteolysis"/>
    <property type="evidence" value="ECO:0007669"/>
    <property type="project" value="InterPro"/>
</dbReference>
<dbReference type="NCBIfam" id="TIGR04183">
    <property type="entry name" value="Por_Secre_tail"/>
    <property type="match status" value="1"/>
</dbReference>
<dbReference type="AlphaFoldDB" id="A0A8J6TWV0"/>
<evidence type="ECO:0000313" key="6">
    <source>
        <dbReference type="Proteomes" id="UP000652681"/>
    </source>
</evidence>
<dbReference type="Gene3D" id="2.60.40.10">
    <property type="entry name" value="Immunoglobulins"/>
    <property type="match status" value="1"/>
</dbReference>
<feature type="chain" id="PRO_5035276265" evidence="2">
    <location>
        <begin position="22"/>
        <end position="814"/>
    </location>
</feature>
<evidence type="ECO:0000259" key="3">
    <source>
        <dbReference type="PROSITE" id="PS50093"/>
    </source>
</evidence>
<evidence type="ECO:0000259" key="4">
    <source>
        <dbReference type="PROSITE" id="PS50240"/>
    </source>
</evidence>
<feature type="signal peptide" evidence="2">
    <location>
        <begin position="1"/>
        <end position="21"/>
    </location>
</feature>
<dbReference type="InterPro" id="IPR022409">
    <property type="entry name" value="PKD/Chitinase_dom"/>
</dbReference>
<proteinExistence type="predicted"/>
<dbReference type="Gene3D" id="2.40.10.10">
    <property type="entry name" value="Trypsin-like serine proteases"/>
    <property type="match status" value="2"/>
</dbReference>
<dbReference type="InterPro" id="IPR009003">
    <property type="entry name" value="Peptidase_S1_PA"/>
</dbReference>
<dbReference type="Pfam" id="PF18962">
    <property type="entry name" value="Por_Secre_tail"/>
    <property type="match status" value="1"/>
</dbReference>
<feature type="domain" description="PKD" evidence="3">
    <location>
        <begin position="486"/>
        <end position="577"/>
    </location>
</feature>
<protein>
    <submittedName>
        <fullName evidence="5">T9SS type A sorting domain-containing protein</fullName>
    </submittedName>
</protein>
<dbReference type="Pfam" id="PF18911">
    <property type="entry name" value="PKD_4"/>
    <property type="match status" value="1"/>
</dbReference>
<name>A0A8J6TWV0_9FLAO</name>
<evidence type="ECO:0000256" key="2">
    <source>
        <dbReference type="SAM" id="SignalP"/>
    </source>
</evidence>
<dbReference type="GO" id="GO:0004252">
    <property type="term" value="F:serine-type endopeptidase activity"/>
    <property type="evidence" value="ECO:0007669"/>
    <property type="project" value="InterPro"/>
</dbReference>
<dbReference type="Proteomes" id="UP000652681">
    <property type="component" value="Unassembled WGS sequence"/>
</dbReference>
<dbReference type="CDD" id="cd00146">
    <property type="entry name" value="PKD"/>
    <property type="match status" value="1"/>
</dbReference>
<dbReference type="EMBL" id="JACVEL010000002">
    <property type="protein sequence ID" value="MBC9811546.1"/>
    <property type="molecule type" value="Genomic_DNA"/>
</dbReference>
<accession>A0A8J6TWV0</accession>
<dbReference type="InterPro" id="IPR013783">
    <property type="entry name" value="Ig-like_fold"/>
</dbReference>
<evidence type="ECO:0000313" key="5">
    <source>
        <dbReference type="EMBL" id="MBC9811546.1"/>
    </source>
</evidence>